<dbReference type="PANTHER" id="PTHR30441:SF4">
    <property type="entry name" value="PROTEIN ASMA"/>
    <property type="match status" value="1"/>
</dbReference>
<accession>A0ABV3WQY9</accession>
<evidence type="ECO:0000313" key="2">
    <source>
        <dbReference type="EMBL" id="MEX4007072.1"/>
    </source>
</evidence>
<gene>
    <name evidence="2" type="ORF">V1479_07135</name>
</gene>
<dbReference type="Proteomes" id="UP001559025">
    <property type="component" value="Unassembled WGS sequence"/>
</dbReference>
<name>A0ABV3WQY9_9HYPH</name>
<feature type="domain" description="AsmA" evidence="1">
    <location>
        <begin position="364"/>
        <end position="505"/>
    </location>
</feature>
<organism evidence="2 3">
    <name type="scientific">Neoaquamicrobium sediminum</name>
    <dbReference type="NCBI Taxonomy" id="1849104"/>
    <lineage>
        <taxon>Bacteria</taxon>
        <taxon>Pseudomonadati</taxon>
        <taxon>Pseudomonadota</taxon>
        <taxon>Alphaproteobacteria</taxon>
        <taxon>Hyphomicrobiales</taxon>
        <taxon>Phyllobacteriaceae</taxon>
        <taxon>Neoaquamicrobium</taxon>
    </lineage>
</organism>
<dbReference type="PANTHER" id="PTHR30441">
    <property type="entry name" value="DUF748 DOMAIN-CONTAINING PROTEIN"/>
    <property type="match status" value="1"/>
</dbReference>
<sequence>MRLSMLKRGVIALATVLALAVLFIAALPWVASTQIVRDRIAHELSLWSGYRVVLGEAPVLDVWPTFRATLHDVAFLEWADNGNPPVLKADRLEVGLSALSALRGNVVLSAVAMYRPVLRLTIEGSVIDLPASPGGGRMTRAVTAARGIVASNPANPDRSALPDDAFGTVEFFDGRIAVVDGDDDDGISSLNGKIVWPSLNRTARLNATGIWRGENISVEGSSAQPLLLLAGGNAPATASLKSALLEASFEGTANLSTNTYFDGKASLSSPSLRRMLEWSKTDIAPGAAIGAMSIAGTVQGTAQRLRLDSVALNLGGNSGRGVLEVSFADPLPAISGTLAFDTLDVRSFLAAFTPIASTSGNIYDQIDTGFAEQLSLDLRLSAGNATLGSVAMTELAAAAQVKGTLAAFDISDATVFGGKLQAGVRVDLQGENKAVEMRMMADNVDAQALAKATGATQLMPQGRANLSLMLKGTGRDWNTVMGNAEGTVSATLGEGALQGFDLAKFRERASTGGFFALSEIVGGTLPLRGAEFKAKVNGGVAQIEKAEFRSNGQVLTLGGIVPYFGRALALSGYLAPIGQDGQQGDADLSFFIGGAWDSPFAAQVGPTVDFE</sequence>
<protein>
    <submittedName>
        <fullName evidence="2">AsmA-like C-terminal region-containing protein</fullName>
    </submittedName>
</protein>
<dbReference type="Pfam" id="PF05170">
    <property type="entry name" value="AsmA"/>
    <property type="match status" value="1"/>
</dbReference>
<proteinExistence type="predicted"/>
<evidence type="ECO:0000259" key="1">
    <source>
        <dbReference type="Pfam" id="PF05170"/>
    </source>
</evidence>
<dbReference type="InterPro" id="IPR007844">
    <property type="entry name" value="AsmA"/>
</dbReference>
<dbReference type="EMBL" id="JAZHFV010000002">
    <property type="protein sequence ID" value="MEX4007072.1"/>
    <property type="molecule type" value="Genomic_DNA"/>
</dbReference>
<dbReference type="InterPro" id="IPR052894">
    <property type="entry name" value="AsmA-related"/>
</dbReference>
<dbReference type="RefSeq" id="WP_368802300.1">
    <property type="nucleotide sequence ID" value="NZ_JAZHFV010000002.1"/>
</dbReference>
<reference evidence="2 3" key="1">
    <citation type="submission" date="2024-01" db="EMBL/GenBank/DDBJ databases">
        <title>New evidence supports the origin of RcGTA from prophage.</title>
        <authorList>
            <person name="Xu Y."/>
            <person name="Liu B."/>
            <person name="Chen F."/>
        </authorList>
    </citation>
    <scope>NUCLEOTIDE SEQUENCE [LARGE SCALE GENOMIC DNA]</scope>
    <source>
        <strain evidence="2 3">CBW1107-2</strain>
    </source>
</reference>
<comment type="caution">
    <text evidence="2">The sequence shown here is derived from an EMBL/GenBank/DDBJ whole genome shotgun (WGS) entry which is preliminary data.</text>
</comment>
<keyword evidence="3" id="KW-1185">Reference proteome</keyword>
<evidence type="ECO:0000313" key="3">
    <source>
        <dbReference type="Proteomes" id="UP001559025"/>
    </source>
</evidence>